<comment type="caution">
    <text evidence="1">The sequence shown here is derived from an EMBL/GenBank/DDBJ whole genome shotgun (WGS) entry which is preliminary data.</text>
</comment>
<dbReference type="PANTHER" id="PTHR37804">
    <property type="entry name" value="CDAA REGULATORY PROTEIN CDAR"/>
    <property type="match status" value="1"/>
</dbReference>
<dbReference type="Proteomes" id="UP000724149">
    <property type="component" value="Unassembled WGS sequence"/>
</dbReference>
<protein>
    <recommendedName>
        <fullName evidence="3">YbbR domain-containing protein</fullName>
    </recommendedName>
</protein>
<dbReference type="InterPro" id="IPR012505">
    <property type="entry name" value="YbbR"/>
</dbReference>
<gene>
    <name evidence="1" type="ORF">H9X81_06640</name>
</gene>
<reference evidence="1 2" key="1">
    <citation type="journal article" date="2021" name="Sci. Rep.">
        <title>The distribution of antibiotic resistance genes in chicken gut microbiota commensals.</title>
        <authorList>
            <person name="Juricova H."/>
            <person name="Matiasovicova J."/>
            <person name="Kubasova T."/>
            <person name="Cejkova D."/>
            <person name="Rychlik I."/>
        </authorList>
    </citation>
    <scope>NUCLEOTIDE SEQUENCE [LARGE SCALE GENOMIC DNA]</scope>
    <source>
        <strain evidence="1 2">An564</strain>
    </source>
</reference>
<dbReference type="PANTHER" id="PTHR37804:SF1">
    <property type="entry name" value="CDAA REGULATORY PROTEIN CDAR"/>
    <property type="match status" value="1"/>
</dbReference>
<dbReference type="Gene3D" id="2.170.120.30">
    <property type="match status" value="2"/>
</dbReference>
<name>A0ABS2GLK4_9FIRM</name>
<dbReference type="Pfam" id="PF07949">
    <property type="entry name" value="YbbR"/>
    <property type="match status" value="2"/>
</dbReference>
<proteinExistence type="predicted"/>
<evidence type="ECO:0000313" key="2">
    <source>
        <dbReference type="Proteomes" id="UP000724149"/>
    </source>
</evidence>
<dbReference type="Gene3D" id="2.170.120.40">
    <property type="entry name" value="YbbR-like domain"/>
    <property type="match status" value="1"/>
</dbReference>
<evidence type="ECO:0000313" key="1">
    <source>
        <dbReference type="EMBL" id="MBM6923365.1"/>
    </source>
</evidence>
<evidence type="ECO:0008006" key="3">
    <source>
        <dbReference type="Google" id="ProtNLM"/>
    </source>
</evidence>
<dbReference type="InterPro" id="IPR053154">
    <property type="entry name" value="c-di-AMP_regulator"/>
</dbReference>
<keyword evidence="2" id="KW-1185">Reference proteome</keyword>
<organism evidence="1 2">
    <name type="scientific">Hydrogenoanaerobacterium saccharovorans</name>
    <dbReference type="NCBI Taxonomy" id="474960"/>
    <lineage>
        <taxon>Bacteria</taxon>
        <taxon>Bacillati</taxon>
        <taxon>Bacillota</taxon>
        <taxon>Clostridia</taxon>
        <taxon>Eubacteriales</taxon>
        <taxon>Oscillospiraceae</taxon>
        <taxon>Hydrogenoanaerobacterium</taxon>
    </lineage>
</organism>
<accession>A0ABS2GLK4</accession>
<dbReference type="EMBL" id="JACSNR010000005">
    <property type="protein sequence ID" value="MBM6923365.1"/>
    <property type="molecule type" value="Genomic_DNA"/>
</dbReference>
<sequence length="419" mass="45853">MKMPKLNFKVLFDNDKFLWFLSFLFAFMLWFTVVNTIDTTADRSITNVPVSFDSSSESLEAMGLDVVLDEPIMVKVDMSGERSVVANVDRQDLLVQADLTGVTSAGEYTVHLSVTDRLGRDFDNLSTTPKEVTVRFDRTVKKTLSVTADLSRLTYPDGYVIGDDYVNVQSVTISGPESDVSKVASCVVRPEKAGGITKTEVLTADLILLDAEGNEVPSDYITMSSDTASVTVPLLKTKRLPITVDFLNVPEDFPLDELRYTLSKEDLLVAGPESSINSMTELSVGYIDFRDLDGGEYNFNLNLPAGFINLEGDESITVSIDTTGIISRTMSVSEIRLENVPDGYTVTPVTTAIRDVTVYGRSDIMETLTEEDLVAVVDLSDMDLSEGTSSAIANLSAPGKGLVWCSGTYRVQFSVQETD</sequence>
<dbReference type="RefSeq" id="WP_204720731.1">
    <property type="nucleotide sequence ID" value="NZ_JACSNR010000005.1"/>
</dbReference>